<name>R9HNV8_PHOVU</name>
<dbReference type="EMBL" id="ASSN01000017">
    <property type="protein sequence ID" value="EOS02895.1"/>
    <property type="molecule type" value="Genomic_DNA"/>
</dbReference>
<sequence length="39" mass="4705">MLQEKTAKYFLKYRHDGHTSHLTGRNKNMGWSKRLRDSI</sequence>
<organism evidence="1 2">
    <name type="scientific">Phocaeicola vulgatus dnLKV7</name>
    <dbReference type="NCBI Taxonomy" id="1235786"/>
    <lineage>
        <taxon>Bacteria</taxon>
        <taxon>Pseudomonadati</taxon>
        <taxon>Bacteroidota</taxon>
        <taxon>Bacteroidia</taxon>
        <taxon>Bacteroidales</taxon>
        <taxon>Bacteroidaceae</taxon>
        <taxon>Phocaeicola</taxon>
    </lineage>
</organism>
<protein>
    <submittedName>
        <fullName evidence="1">Uncharacterized protein</fullName>
    </submittedName>
</protein>
<comment type="caution">
    <text evidence="1">The sequence shown here is derived from an EMBL/GenBank/DDBJ whole genome shotgun (WGS) entry which is preliminary data.</text>
</comment>
<accession>R9HNV8</accession>
<proteinExistence type="predicted"/>
<reference evidence="1 2" key="1">
    <citation type="submission" date="2013-04" db="EMBL/GenBank/DDBJ databases">
        <title>The Genome Sequence of Bacteroides vulgatus dnLKV7.</title>
        <authorList>
            <consortium name="The Broad Institute Genomics Platform"/>
            <consortium name="The Broad Institute Genome Sequencing Center for Infectious Disease"/>
            <person name="Earl A."/>
            <person name="Xavier R."/>
            <person name="Kuhn K."/>
            <person name="Stappenbeck T."/>
            <person name="Walker B."/>
            <person name="Young S."/>
            <person name="Zeng Q."/>
            <person name="Gargeya S."/>
            <person name="Fitzgerald M."/>
            <person name="Haas B."/>
            <person name="Abouelleil A."/>
            <person name="Allen A.W."/>
            <person name="Alvarado L."/>
            <person name="Arachchi H.M."/>
            <person name="Berlin A.M."/>
            <person name="Chapman S.B."/>
            <person name="Gainer-Dewar J."/>
            <person name="Goldberg J."/>
            <person name="Griggs A."/>
            <person name="Gujja S."/>
            <person name="Hansen M."/>
            <person name="Howarth C."/>
            <person name="Imamovic A."/>
            <person name="Ireland A."/>
            <person name="Larimer J."/>
            <person name="McCowan C."/>
            <person name="Murphy C."/>
            <person name="Pearson M."/>
            <person name="Poon T.W."/>
            <person name="Priest M."/>
            <person name="Roberts A."/>
            <person name="Saif S."/>
            <person name="Shea T."/>
            <person name="Sisk P."/>
            <person name="Sykes S."/>
            <person name="Wortman J."/>
            <person name="Nusbaum C."/>
            <person name="Birren B."/>
        </authorList>
    </citation>
    <scope>NUCLEOTIDE SEQUENCE [LARGE SCALE GENOMIC DNA]</scope>
    <source>
        <strain evidence="2">dnLKV7</strain>
    </source>
</reference>
<dbReference type="AlphaFoldDB" id="R9HNV8"/>
<evidence type="ECO:0000313" key="2">
    <source>
        <dbReference type="Proteomes" id="UP000014151"/>
    </source>
</evidence>
<dbReference type="HOGENOM" id="CLU_219651_0_0_10"/>
<evidence type="ECO:0000313" key="1">
    <source>
        <dbReference type="EMBL" id="EOS02895.1"/>
    </source>
</evidence>
<dbReference type="Proteomes" id="UP000014151">
    <property type="component" value="Unassembled WGS sequence"/>
</dbReference>
<gene>
    <name evidence="1" type="ORF">C800_02408</name>
</gene>